<keyword evidence="1" id="KW-0812">Transmembrane</keyword>
<protein>
    <submittedName>
        <fullName evidence="2">Uncharacterized protein</fullName>
    </submittedName>
</protein>
<reference evidence="2" key="2">
    <citation type="submission" date="2021-08" db="EMBL/GenBank/DDBJ databases">
        <authorList>
            <person name="Tani A."/>
            <person name="Ola A."/>
            <person name="Ogura Y."/>
            <person name="Katsura K."/>
            <person name="Hayashi T."/>
        </authorList>
    </citation>
    <scope>NUCLEOTIDE SEQUENCE</scope>
    <source>
        <strain evidence="2">JCM 32048</strain>
    </source>
</reference>
<reference evidence="2" key="1">
    <citation type="journal article" date="2016" name="Front. Microbiol.">
        <title>Genome Sequence of the Piezophilic, Mesophilic Sulfate-Reducing Bacterium Desulfovibrio indicus J2T.</title>
        <authorList>
            <person name="Cao J."/>
            <person name="Maignien L."/>
            <person name="Shao Z."/>
            <person name="Alain K."/>
            <person name="Jebbar M."/>
        </authorList>
    </citation>
    <scope>NUCLEOTIDE SEQUENCE</scope>
    <source>
        <strain evidence="2">JCM 32048</strain>
    </source>
</reference>
<dbReference type="EMBL" id="BPQJ01000019">
    <property type="protein sequence ID" value="GJD63781.1"/>
    <property type="molecule type" value="Genomic_DNA"/>
</dbReference>
<dbReference type="Proteomes" id="UP001055286">
    <property type="component" value="Unassembled WGS sequence"/>
</dbReference>
<accession>A0AA37HD52</accession>
<evidence type="ECO:0000313" key="2">
    <source>
        <dbReference type="EMBL" id="GJD63781.1"/>
    </source>
</evidence>
<comment type="caution">
    <text evidence="2">The sequence shown here is derived from an EMBL/GenBank/DDBJ whole genome shotgun (WGS) entry which is preliminary data.</text>
</comment>
<name>A0AA37HD52_9HYPH</name>
<dbReference type="RefSeq" id="WP_238192130.1">
    <property type="nucleotide sequence ID" value="NZ_BPQJ01000019.1"/>
</dbReference>
<dbReference type="AlphaFoldDB" id="A0AA37HD52"/>
<organism evidence="2 3">
    <name type="scientific">Methylobacterium frigidaeris</name>
    <dbReference type="NCBI Taxonomy" id="2038277"/>
    <lineage>
        <taxon>Bacteria</taxon>
        <taxon>Pseudomonadati</taxon>
        <taxon>Pseudomonadota</taxon>
        <taxon>Alphaproteobacteria</taxon>
        <taxon>Hyphomicrobiales</taxon>
        <taxon>Methylobacteriaceae</taxon>
        <taxon>Methylobacterium</taxon>
    </lineage>
</organism>
<sequence>MHRSLNILDAELVRHRALNAAPPTELLPHLAAQHYRAQRDRRDTHRIPHIDADARLRAARNELAAGLDHLIANAALAAGAVAALVGLCASAQVVALFVGGVL</sequence>
<evidence type="ECO:0000256" key="1">
    <source>
        <dbReference type="SAM" id="Phobius"/>
    </source>
</evidence>
<keyword evidence="3" id="KW-1185">Reference proteome</keyword>
<keyword evidence="1" id="KW-1133">Transmembrane helix</keyword>
<keyword evidence="1" id="KW-0472">Membrane</keyword>
<gene>
    <name evidence="2" type="ORF">MPEAHAMD_3952</name>
</gene>
<feature type="transmembrane region" description="Helical" evidence="1">
    <location>
        <begin position="70"/>
        <end position="98"/>
    </location>
</feature>
<evidence type="ECO:0000313" key="3">
    <source>
        <dbReference type="Proteomes" id="UP001055286"/>
    </source>
</evidence>
<proteinExistence type="predicted"/>